<dbReference type="Pfam" id="PF01105">
    <property type="entry name" value="EMP24_GP25L"/>
    <property type="match status" value="1"/>
</dbReference>
<dbReference type="PANTHER" id="PTHR22811">
    <property type="entry name" value="TRANSMEMBRANE EMP24 DOMAIN-CONTAINING PROTEIN"/>
    <property type="match status" value="1"/>
</dbReference>
<keyword evidence="13" id="KW-1185">Reference proteome</keyword>
<evidence type="ECO:0000256" key="6">
    <source>
        <dbReference type="ARBA" id="ARBA00022989"/>
    </source>
</evidence>
<evidence type="ECO:0000313" key="13">
    <source>
        <dbReference type="Proteomes" id="UP000261560"/>
    </source>
</evidence>
<evidence type="ECO:0000256" key="10">
    <source>
        <dbReference type="SAM" id="SignalP"/>
    </source>
</evidence>
<feature type="transmembrane region" description="Helical" evidence="9">
    <location>
        <begin position="206"/>
        <end position="225"/>
    </location>
</feature>
<keyword evidence="7 9" id="KW-0472">Membrane</keyword>
<accession>A0A3B3CDW5</accession>
<proteinExistence type="inferred from homology"/>
<dbReference type="GeneID" id="112163187"/>
<organism evidence="12 13">
    <name type="scientific">Oryzias melastigma</name>
    <name type="common">Marine medaka</name>
    <dbReference type="NCBI Taxonomy" id="30732"/>
    <lineage>
        <taxon>Eukaryota</taxon>
        <taxon>Metazoa</taxon>
        <taxon>Chordata</taxon>
        <taxon>Craniata</taxon>
        <taxon>Vertebrata</taxon>
        <taxon>Euteleostomi</taxon>
        <taxon>Actinopterygii</taxon>
        <taxon>Neopterygii</taxon>
        <taxon>Teleostei</taxon>
        <taxon>Neoteleostei</taxon>
        <taxon>Acanthomorphata</taxon>
        <taxon>Ovalentaria</taxon>
        <taxon>Atherinomorphae</taxon>
        <taxon>Beloniformes</taxon>
        <taxon>Adrianichthyidae</taxon>
        <taxon>Oryziinae</taxon>
        <taxon>Oryzias</taxon>
    </lineage>
</organism>
<feature type="signal peptide" evidence="10">
    <location>
        <begin position="1"/>
        <end position="20"/>
    </location>
</feature>
<evidence type="ECO:0000256" key="3">
    <source>
        <dbReference type="ARBA" id="ARBA00022692"/>
    </source>
</evidence>
<dbReference type="OMA" id="HNRFSTM"/>
<evidence type="ECO:0000256" key="8">
    <source>
        <dbReference type="RuleBase" id="RU003827"/>
    </source>
</evidence>
<evidence type="ECO:0000256" key="4">
    <source>
        <dbReference type="ARBA" id="ARBA00022729"/>
    </source>
</evidence>
<dbReference type="PaxDb" id="30732-ENSOMEP00000016010"/>
<evidence type="ECO:0000313" key="12">
    <source>
        <dbReference type="Ensembl" id="ENSOMEP00000016010.1"/>
    </source>
</evidence>
<reference evidence="12" key="2">
    <citation type="submission" date="2025-09" db="UniProtKB">
        <authorList>
            <consortium name="Ensembl"/>
        </authorList>
    </citation>
    <scope>IDENTIFICATION</scope>
</reference>
<dbReference type="SMART" id="SM01190">
    <property type="entry name" value="EMP24_GP25L"/>
    <property type="match status" value="1"/>
</dbReference>
<evidence type="ECO:0000256" key="1">
    <source>
        <dbReference type="ARBA" id="ARBA00004115"/>
    </source>
</evidence>
<sequence length="242" mass="28152">MQVEIPFFLSVLIFWGLVHCGPQMSPHLNTPDQELFWGADQYDFSVVLPSARTECFWHFAHHGETFYLSFMVQWVTGIGNARHLTVTVNAPGGLLVSMLDDAKGQVNFKATETGFYQMCFSNFHNRLSTMQIFLSFGVYYDDRNPSNPEKEEREELDKDLNNTLSVIEGSTHKVKNFVFHMFRYYSFARMKRSSDYYLLRSNSKYMTWWSVALSLLIVTSGYLQLRFLKSLFVSRSEDTKPC</sequence>
<dbReference type="PROSITE" id="PS50866">
    <property type="entry name" value="GOLD"/>
    <property type="match status" value="1"/>
</dbReference>
<dbReference type="InterPro" id="IPR009038">
    <property type="entry name" value="GOLD_dom"/>
</dbReference>
<dbReference type="InterPro" id="IPR015720">
    <property type="entry name" value="Emp24-like"/>
</dbReference>
<keyword evidence="6 9" id="KW-1133">Transmembrane helix</keyword>
<evidence type="ECO:0000256" key="5">
    <source>
        <dbReference type="ARBA" id="ARBA00022824"/>
    </source>
</evidence>
<feature type="chain" id="PRO_5017427846" evidence="10">
    <location>
        <begin position="21"/>
        <end position="242"/>
    </location>
</feature>
<name>A0A3B3CDW5_ORYME</name>
<protein>
    <submittedName>
        <fullName evidence="12">Transmembrane p24 trafficking protein 6</fullName>
    </submittedName>
</protein>
<dbReference type="RefSeq" id="XP_036070383.1">
    <property type="nucleotide sequence ID" value="XM_036214490.1"/>
</dbReference>
<evidence type="ECO:0000256" key="2">
    <source>
        <dbReference type="ARBA" id="ARBA00007104"/>
    </source>
</evidence>
<evidence type="ECO:0000256" key="7">
    <source>
        <dbReference type="ARBA" id="ARBA00023136"/>
    </source>
</evidence>
<comment type="subcellular location">
    <subcellularLocation>
        <location evidence="1">Endoplasmic reticulum membrane</location>
        <topology evidence="1">Single-pass type I membrane protein</topology>
    </subcellularLocation>
    <subcellularLocation>
        <location evidence="8">Membrane</location>
        <topology evidence="8">Single-pass type I membrane protein</topology>
    </subcellularLocation>
</comment>
<evidence type="ECO:0000259" key="11">
    <source>
        <dbReference type="PROSITE" id="PS50866"/>
    </source>
</evidence>
<keyword evidence="5" id="KW-0256">Endoplasmic reticulum</keyword>
<dbReference type="GO" id="GO:0005789">
    <property type="term" value="C:endoplasmic reticulum membrane"/>
    <property type="evidence" value="ECO:0007669"/>
    <property type="project" value="UniProtKB-SubCell"/>
</dbReference>
<reference evidence="12" key="1">
    <citation type="submission" date="2025-08" db="UniProtKB">
        <authorList>
            <consortium name="Ensembl"/>
        </authorList>
    </citation>
    <scope>IDENTIFICATION</scope>
</reference>
<keyword evidence="3 8" id="KW-0812">Transmembrane</keyword>
<dbReference type="STRING" id="30732.ENSOMEP00000016010"/>
<keyword evidence="4 10" id="KW-0732">Signal</keyword>
<dbReference type="GeneTree" id="ENSGT00390000010961"/>
<dbReference type="Proteomes" id="UP000261560">
    <property type="component" value="Unplaced"/>
</dbReference>
<comment type="similarity">
    <text evidence="2 8">Belongs to the EMP24/GP25L family.</text>
</comment>
<dbReference type="Ensembl" id="ENSOMET00000034232.1">
    <property type="protein sequence ID" value="ENSOMEP00000016010.1"/>
    <property type="gene ID" value="ENSOMEG00000017626.1"/>
</dbReference>
<evidence type="ECO:0000256" key="9">
    <source>
        <dbReference type="SAM" id="Phobius"/>
    </source>
</evidence>
<feature type="domain" description="GOLD" evidence="11">
    <location>
        <begin position="53"/>
        <end position="138"/>
    </location>
</feature>
<dbReference type="OrthoDB" id="10037706at2759"/>
<dbReference type="AlphaFoldDB" id="A0A3B3CDW5"/>